<name>A0AAV7WXW2_PLEWA</name>
<evidence type="ECO:0000313" key="2">
    <source>
        <dbReference type="Proteomes" id="UP001066276"/>
    </source>
</evidence>
<accession>A0AAV7WXW2</accession>
<gene>
    <name evidence="1" type="ORF">NDU88_006548</name>
</gene>
<protein>
    <submittedName>
        <fullName evidence="1">Uncharacterized protein</fullName>
    </submittedName>
</protein>
<dbReference type="Proteomes" id="UP001066276">
    <property type="component" value="Chromosome 1_1"/>
</dbReference>
<comment type="caution">
    <text evidence="1">The sequence shown here is derived from an EMBL/GenBank/DDBJ whole genome shotgun (WGS) entry which is preliminary data.</text>
</comment>
<sequence length="92" mass="10644">MHLRPSCTYVLVYCVPHRVAWYRGIRTMTCEPDDVLLPDLRHVHPATPIASSCHLTGTQTVGLDITRYQIIQAYELVQQFSLCNRIHIQLRL</sequence>
<dbReference type="EMBL" id="JANPWB010000001">
    <property type="protein sequence ID" value="KAJ1218977.1"/>
    <property type="molecule type" value="Genomic_DNA"/>
</dbReference>
<evidence type="ECO:0000313" key="1">
    <source>
        <dbReference type="EMBL" id="KAJ1218977.1"/>
    </source>
</evidence>
<organism evidence="1 2">
    <name type="scientific">Pleurodeles waltl</name>
    <name type="common">Iberian ribbed newt</name>
    <dbReference type="NCBI Taxonomy" id="8319"/>
    <lineage>
        <taxon>Eukaryota</taxon>
        <taxon>Metazoa</taxon>
        <taxon>Chordata</taxon>
        <taxon>Craniata</taxon>
        <taxon>Vertebrata</taxon>
        <taxon>Euteleostomi</taxon>
        <taxon>Amphibia</taxon>
        <taxon>Batrachia</taxon>
        <taxon>Caudata</taxon>
        <taxon>Salamandroidea</taxon>
        <taxon>Salamandridae</taxon>
        <taxon>Pleurodelinae</taxon>
        <taxon>Pleurodeles</taxon>
    </lineage>
</organism>
<proteinExistence type="predicted"/>
<reference evidence="1" key="1">
    <citation type="journal article" date="2022" name="bioRxiv">
        <title>Sequencing and chromosome-scale assembly of the giantPleurodeles waltlgenome.</title>
        <authorList>
            <person name="Brown T."/>
            <person name="Elewa A."/>
            <person name="Iarovenko S."/>
            <person name="Subramanian E."/>
            <person name="Araus A.J."/>
            <person name="Petzold A."/>
            <person name="Susuki M."/>
            <person name="Suzuki K.-i.T."/>
            <person name="Hayashi T."/>
            <person name="Toyoda A."/>
            <person name="Oliveira C."/>
            <person name="Osipova E."/>
            <person name="Leigh N.D."/>
            <person name="Simon A."/>
            <person name="Yun M.H."/>
        </authorList>
    </citation>
    <scope>NUCLEOTIDE SEQUENCE</scope>
    <source>
        <strain evidence="1">20211129_DDA</strain>
        <tissue evidence="1">Liver</tissue>
    </source>
</reference>
<dbReference type="AlphaFoldDB" id="A0AAV7WXW2"/>
<keyword evidence="2" id="KW-1185">Reference proteome</keyword>